<gene>
    <name evidence="1" type="ORF">UFOVP398_21</name>
</gene>
<sequence length="173" mass="19276">MPRARVEGLQKLRARIADVSSMADKDARGRAANVSADVMNTAAQFVRDSIRSAASAGGWPQRTIKTIFKFGDLAEGQLPRSVKASLVGIRKGAPPRRDDEIYREWRASANNKSPNRKRGGGELVGMSLAAMYEFGTTKMAARPAFRDTFQRLRGQVRKMLIEGHKRIIEEFNR</sequence>
<dbReference type="EMBL" id="LR796376">
    <property type="protein sequence ID" value="CAB4140230.1"/>
    <property type="molecule type" value="Genomic_DNA"/>
</dbReference>
<organism evidence="1">
    <name type="scientific">uncultured Caudovirales phage</name>
    <dbReference type="NCBI Taxonomy" id="2100421"/>
    <lineage>
        <taxon>Viruses</taxon>
        <taxon>Duplodnaviria</taxon>
        <taxon>Heunggongvirae</taxon>
        <taxon>Uroviricota</taxon>
        <taxon>Caudoviricetes</taxon>
        <taxon>Peduoviridae</taxon>
        <taxon>Maltschvirus</taxon>
        <taxon>Maltschvirus maltsch</taxon>
    </lineage>
</organism>
<protein>
    <submittedName>
        <fullName evidence="1">Uncharacterized protein</fullName>
    </submittedName>
</protein>
<reference evidence="1" key="1">
    <citation type="submission" date="2020-04" db="EMBL/GenBank/DDBJ databases">
        <authorList>
            <person name="Chiriac C."/>
            <person name="Salcher M."/>
            <person name="Ghai R."/>
            <person name="Kavagutti S V."/>
        </authorList>
    </citation>
    <scope>NUCLEOTIDE SEQUENCE</scope>
</reference>
<name>A0A6J5M594_9CAUD</name>
<proteinExistence type="predicted"/>
<evidence type="ECO:0000313" key="1">
    <source>
        <dbReference type="EMBL" id="CAB4140230.1"/>
    </source>
</evidence>
<accession>A0A6J5M594</accession>